<accession>A0A7I8IZT2</accession>
<name>A0A7I8IZT2_SPIIN</name>
<dbReference type="EMBL" id="LR743594">
    <property type="protein sequence ID" value="CAA2623108.1"/>
    <property type="molecule type" value="Genomic_DNA"/>
</dbReference>
<keyword evidence="2" id="KW-1185">Reference proteome</keyword>
<dbReference type="Proteomes" id="UP001189122">
    <property type="component" value="Unassembled WGS sequence"/>
</dbReference>
<proteinExistence type="predicted"/>
<gene>
    <name evidence="1" type="ORF">SI7747_07009056</name>
</gene>
<dbReference type="AlphaFoldDB" id="A0A7I8IZT2"/>
<reference evidence="1 2" key="1">
    <citation type="submission" date="2019-12" db="EMBL/GenBank/DDBJ databases">
        <authorList>
            <person name="Scholz U."/>
            <person name="Mascher M."/>
            <person name="Fiebig A."/>
        </authorList>
    </citation>
    <scope>NUCLEOTIDE SEQUENCE</scope>
</reference>
<evidence type="ECO:0000313" key="1">
    <source>
        <dbReference type="EMBL" id="CAA2623108.1"/>
    </source>
</evidence>
<dbReference type="EMBL" id="CACRZD030000007">
    <property type="protein sequence ID" value="CAA6662671.1"/>
    <property type="molecule type" value="Genomic_DNA"/>
</dbReference>
<evidence type="ECO:0000313" key="2">
    <source>
        <dbReference type="Proteomes" id="UP001189122"/>
    </source>
</evidence>
<sequence length="61" mass="7038">MAEPRDPEAISRYAFFLWDGRGTSVEPGNHYYSSNYAWFLWKTGALDTCYPINPPPPAPEW</sequence>
<protein>
    <submittedName>
        <fullName evidence="1">Uncharacterized protein</fullName>
    </submittedName>
</protein>
<organism evidence="1">
    <name type="scientific">Spirodela intermedia</name>
    <name type="common">Intermediate duckweed</name>
    <dbReference type="NCBI Taxonomy" id="51605"/>
    <lineage>
        <taxon>Eukaryota</taxon>
        <taxon>Viridiplantae</taxon>
        <taxon>Streptophyta</taxon>
        <taxon>Embryophyta</taxon>
        <taxon>Tracheophyta</taxon>
        <taxon>Spermatophyta</taxon>
        <taxon>Magnoliopsida</taxon>
        <taxon>Liliopsida</taxon>
        <taxon>Araceae</taxon>
        <taxon>Lemnoideae</taxon>
        <taxon>Spirodela</taxon>
    </lineage>
</organism>